<accession>A0A195ES33</accession>
<name>A0A195ES33_9HYME</name>
<dbReference type="EMBL" id="KQ981993">
    <property type="protein sequence ID" value="KYN31038.1"/>
    <property type="molecule type" value="Genomic_DNA"/>
</dbReference>
<evidence type="ECO:0000313" key="2">
    <source>
        <dbReference type="Proteomes" id="UP000078541"/>
    </source>
</evidence>
<evidence type="ECO:0000313" key="1">
    <source>
        <dbReference type="EMBL" id="KYN31038.1"/>
    </source>
</evidence>
<protein>
    <submittedName>
        <fullName evidence="1">Uncharacterized protein</fullName>
    </submittedName>
</protein>
<sequence length="111" mass="12129">MLRKVGLVGRWVGRSVEKAAANGVKHVYSRRVSSIGGVARSQLKSSDELAYFPIGKIRVPLLSTRNDATKGQLDIAIDTHRSLNNSLSIDARKIVSHKASGNQCAMEIRPF</sequence>
<proteinExistence type="predicted"/>
<reference evidence="1 2" key="1">
    <citation type="submission" date="2016-03" db="EMBL/GenBank/DDBJ databases">
        <title>Trachymyrmex septentrionalis WGS genome.</title>
        <authorList>
            <person name="Nygaard S."/>
            <person name="Hu H."/>
            <person name="Boomsma J."/>
            <person name="Zhang G."/>
        </authorList>
    </citation>
    <scope>NUCLEOTIDE SEQUENCE [LARGE SCALE GENOMIC DNA]</scope>
    <source>
        <strain evidence="1">Tsep2-gDNA-1</strain>
        <tissue evidence="1">Whole body</tissue>
    </source>
</reference>
<gene>
    <name evidence="1" type="ORF">ALC56_14850</name>
</gene>
<organism evidence="1 2">
    <name type="scientific">Trachymyrmex septentrionalis</name>
    <dbReference type="NCBI Taxonomy" id="34720"/>
    <lineage>
        <taxon>Eukaryota</taxon>
        <taxon>Metazoa</taxon>
        <taxon>Ecdysozoa</taxon>
        <taxon>Arthropoda</taxon>
        <taxon>Hexapoda</taxon>
        <taxon>Insecta</taxon>
        <taxon>Pterygota</taxon>
        <taxon>Neoptera</taxon>
        <taxon>Endopterygota</taxon>
        <taxon>Hymenoptera</taxon>
        <taxon>Apocrita</taxon>
        <taxon>Aculeata</taxon>
        <taxon>Formicoidea</taxon>
        <taxon>Formicidae</taxon>
        <taxon>Myrmicinae</taxon>
        <taxon>Trachymyrmex</taxon>
    </lineage>
</organism>
<keyword evidence="2" id="KW-1185">Reference proteome</keyword>
<dbReference type="Proteomes" id="UP000078541">
    <property type="component" value="Unassembled WGS sequence"/>
</dbReference>
<dbReference type="AlphaFoldDB" id="A0A195ES33"/>